<dbReference type="PANTHER" id="PTHR37318">
    <property type="entry name" value="BSL7504 PROTEIN"/>
    <property type="match status" value="1"/>
</dbReference>
<keyword evidence="3" id="KW-1185">Reference proteome</keyword>
<evidence type="ECO:0000313" key="3">
    <source>
        <dbReference type="Proteomes" id="UP001500731"/>
    </source>
</evidence>
<dbReference type="InterPro" id="IPR036388">
    <property type="entry name" value="WH-like_DNA-bd_sf"/>
</dbReference>
<comment type="caution">
    <text evidence="2">The sequence shown here is derived from an EMBL/GenBank/DDBJ whole genome shotgun (WGS) entry which is preliminary data.</text>
</comment>
<gene>
    <name evidence="2" type="ORF">GCM10023171_15400</name>
</gene>
<dbReference type="InterPro" id="IPR027395">
    <property type="entry name" value="WH_DNA-bd_dom"/>
</dbReference>
<dbReference type="EMBL" id="BAABGP010000008">
    <property type="protein sequence ID" value="GAA4483590.1"/>
    <property type="molecule type" value="Genomic_DNA"/>
</dbReference>
<protein>
    <submittedName>
        <fullName evidence="2">Transcriptional regulator</fullName>
    </submittedName>
</protein>
<name>A0ABP8P861_9MICO</name>
<dbReference type="InterPro" id="IPR036390">
    <property type="entry name" value="WH_DNA-bd_sf"/>
</dbReference>
<evidence type="ECO:0000313" key="2">
    <source>
        <dbReference type="EMBL" id="GAA4483590.1"/>
    </source>
</evidence>
<dbReference type="Gene3D" id="1.10.10.10">
    <property type="entry name" value="Winged helix-like DNA-binding domain superfamily/Winged helix DNA-binding domain"/>
    <property type="match status" value="1"/>
</dbReference>
<accession>A0ABP8P861</accession>
<evidence type="ECO:0000259" key="1">
    <source>
        <dbReference type="Pfam" id="PF13601"/>
    </source>
</evidence>
<dbReference type="Proteomes" id="UP001500731">
    <property type="component" value="Unassembled WGS sequence"/>
</dbReference>
<reference evidence="3" key="1">
    <citation type="journal article" date="2019" name="Int. J. Syst. Evol. Microbiol.">
        <title>The Global Catalogue of Microorganisms (GCM) 10K type strain sequencing project: providing services to taxonomists for standard genome sequencing and annotation.</title>
        <authorList>
            <consortium name="The Broad Institute Genomics Platform"/>
            <consortium name="The Broad Institute Genome Sequencing Center for Infectious Disease"/>
            <person name="Wu L."/>
            <person name="Ma J."/>
        </authorList>
    </citation>
    <scope>NUCLEOTIDE SEQUENCE [LARGE SCALE GENOMIC DNA]</scope>
    <source>
        <strain evidence="3">JCM 17839</strain>
    </source>
</reference>
<proteinExistence type="predicted"/>
<dbReference type="PANTHER" id="PTHR37318:SF1">
    <property type="entry name" value="BSL7504 PROTEIN"/>
    <property type="match status" value="1"/>
</dbReference>
<sequence length="103" mass="10966">MAEPHPRTRLDDNFAGAIRFSMMAALRDGVEMNFATLADVLQAGDSAISKSIAALAGVGYVVVRKGQVGARPRTWVRASATGSRAFEAHVQALRDIVEGGPER</sequence>
<dbReference type="Pfam" id="PF13601">
    <property type="entry name" value="HTH_34"/>
    <property type="match status" value="1"/>
</dbReference>
<feature type="domain" description="Winged helix DNA-binding" evidence="1">
    <location>
        <begin position="18"/>
        <end position="97"/>
    </location>
</feature>
<dbReference type="RefSeq" id="WP_345185788.1">
    <property type="nucleotide sequence ID" value="NZ_BAABGP010000008.1"/>
</dbReference>
<dbReference type="SUPFAM" id="SSF46785">
    <property type="entry name" value="Winged helix' DNA-binding domain"/>
    <property type="match status" value="1"/>
</dbReference>
<organism evidence="2 3">
    <name type="scientific">Microbacterium panaciterrae</name>
    <dbReference type="NCBI Taxonomy" id="985759"/>
    <lineage>
        <taxon>Bacteria</taxon>
        <taxon>Bacillati</taxon>
        <taxon>Actinomycetota</taxon>
        <taxon>Actinomycetes</taxon>
        <taxon>Micrococcales</taxon>
        <taxon>Microbacteriaceae</taxon>
        <taxon>Microbacterium</taxon>
    </lineage>
</organism>